<dbReference type="InterPro" id="IPR032710">
    <property type="entry name" value="NTF2-like_dom_sf"/>
</dbReference>
<keyword evidence="4" id="KW-1185">Reference proteome</keyword>
<dbReference type="EMBL" id="CP090978">
    <property type="protein sequence ID" value="UJF34216.1"/>
    <property type="molecule type" value="Genomic_DNA"/>
</dbReference>
<sequence length="387" mass="43426">MKRWLLSGMAVCTIFAGMGSAHASEQQVQVYIDDKPITFEVQPFIDSGTTMVPFRSAFEALGMKVNWDGDKQEVTAEGEQASLKLTIGSKAVTVGGESKELEVAPLIEQGVTFVPLRFIGEASGREVSWDGRTQTVYIANTEQQIKHTLERQTKLTQEENLEAVMDTVDESSPVYDSTKATLSQIFTVYDLSYTINDMKLMKVDHDQAEVKLTSTAKKVKGPEFKDNKSVAVVQLHRVGGEWKTYQTVIDSIDYLKQDEFKAGEVTLSKEEQTKVLDVIEQDRALSEKEDFTALRKLYADDYPNLDQEWNQWQQLASVFDFKMTNTKVTILEASDDRAVVKVDAKLEKVSGPDFANMETEGITIVKKAEDGTWKIAESDELTITMLH</sequence>
<evidence type="ECO:0000259" key="2">
    <source>
        <dbReference type="Pfam" id="PF07833"/>
    </source>
</evidence>
<dbReference type="SUPFAM" id="SSF54427">
    <property type="entry name" value="NTF2-like"/>
    <property type="match status" value="1"/>
</dbReference>
<name>A0ABY3SMA7_9BACL</name>
<protein>
    <submittedName>
        <fullName evidence="3">Copper amine oxidase N-terminal domain-containing protein</fullName>
    </submittedName>
</protein>
<feature type="chain" id="PRO_5045149598" evidence="1">
    <location>
        <begin position="24"/>
        <end position="387"/>
    </location>
</feature>
<dbReference type="Pfam" id="PF07833">
    <property type="entry name" value="Cu_amine_oxidN1"/>
    <property type="match status" value="1"/>
</dbReference>
<evidence type="ECO:0000313" key="3">
    <source>
        <dbReference type="EMBL" id="UJF34216.1"/>
    </source>
</evidence>
<dbReference type="Proteomes" id="UP001649230">
    <property type="component" value="Chromosome"/>
</dbReference>
<evidence type="ECO:0000256" key="1">
    <source>
        <dbReference type="SAM" id="SignalP"/>
    </source>
</evidence>
<gene>
    <name evidence="3" type="ORF">L0M14_03010</name>
</gene>
<dbReference type="InterPro" id="IPR012854">
    <property type="entry name" value="Cu_amine_oxidase-like_N"/>
</dbReference>
<proteinExistence type="predicted"/>
<reference evidence="3 4" key="1">
    <citation type="journal article" date="2024" name="Int. J. Syst. Evol. Microbiol.">
        <title>Paenibacillus hexagrammi sp. nov., a novel bacterium isolated from the gut content of Hexagrammos agrammus.</title>
        <authorList>
            <person name="Jung H.K."/>
            <person name="Kim D.G."/>
            <person name="Zin H."/>
            <person name="Park J."/>
            <person name="Jung H."/>
            <person name="Kim Y.O."/>
            <person name="Kong H.J."/>
            <person name="Kim J.W."/>
            <person name="Kim Y.S."/>
        </authorList>
    </citation>
    <scope>NUCLEOTIDE SEQUENCE [LARGE SCALE GENOMIC DNA]</scope>
    <source>
        <strain evidence="3 4">YPD9-1</strain>
    </source>
</reference>
<keyword evidence="1" id="KW-0732">Signal</keyword>
<dbReference type="SUPFAM" id="SSF55383">
    <property type="entry name" value="Copper amine oxidase, domain N"/>
    <property type="match status" value="1"/>
</dbReference>
<dbReference type="Gene3D" id="3.30.457.10">
    <property type="entry name" value="Copper amine oxidase-like, N-terminal domain"/>
    <property type="match status" value="1"/>
</dbReference>
<dbReference type="InterPro" id="IPR036582">
    <property type="entry name" value="Mao_N_sf"/>
</dbReference>
<dbReference type="RefSeq" id="WP_235120689.1">
    <property type="nucleotide sequence ID" value="NZ_CP090978.1"/>
</dbReference>
<feature type="signal peptide" evidence="1">
    <location>
        <begin position="1"/>
        <end position="23"/>
    </location>
</feature>
<evidence type="ECO:0000313" key="4">
    <source>
        <dbReference type="Proteomes" id="UP001649230"/>
    </source>
</evidence>
<accession>A0ABY3SMA7</accession>
<organism evidence="3 4">
    <name type="scientific">Paenibacillus hexagrammi</name>
    <dbReference type="NCBI Taxonomy" id="2908839"/>
    <lineage>
        <taxon>Bacteria</taxon>
        <taxon>Bacillati</taxon>
        <taxon>Bacillota</taxon>
        <taxon>Bacilli</taxon>
        <taxon>Bacillales</taxon>
        <taxon>Paenibacillaceae</taxon>
        <taxon>Paenibacillus</taxon>
    </lineage>
</organism>
<feature type="domain" description="Copper amine oxidase-like N-terminal" evidence="2">
    <location>
        <begin position="32"/>
        <end position="138"/>
    </location>
</feature>